<dbReference type="Proteomes" id="UP000264445">
    <property type="component" value="Unassembled WGS sequence"/>
</dbReference>
<gene>
    <name evidence="10" type="ORF">DEA61_10565</name>
    <name evidence="11" type="ORF">EV203_11630</name>
</gene>
<dbReference type="GO" id="GO:0005886">
    <property type="term" value="C:plasma membrane"/>
    <property type="evidence" value="ECO:0007669"/>
    <property type="project" value="UniProtKB-SubCell"/>
</dbReference>
<dbReference type="InterPro" id="IPR017871">
    <property type="entry name" value="ABC_transporter-like_CS"/>
</dbReference>
<evidence type="ECO:0000313" key="11">
    <source>
        <dbReference type="EMBL" id="TCO63256.1"/>
    </source>
</evidence>
<dbReference type="EMBL" id="DOLB01000157">
    <property type="protein sequence ID" value="HBT50200.1"/>
    <property type="molecule type" value="Genomic_DNA"/>
</dbReference>
<dbReference type="GO" id="GO:0016887">
    <property type="term" value="F:ATP hydrolysis activity"/>
    <property type="evidence" value="ECO:0007669"/>
    <property type="project" value="InterPro"/>
</dbReference>
<dbReference type="FunFam" id="3.40.50.300:FF:000127">
    <property type="entry name" value="Ribose import ATP-binding protein RbsA"/>
    <property type="match status" value="1"/>
</dbReference>
<comment type="subcellular location">
    <subcellularLocation>
        <location evidence="1">Cell membrane</location>
        <topology evidence="1">Peripheral membrane protein</topology>
    </subcellularLocation>
</comment>
<dbReference type="SUPFAM" id="SSF52540">
    <property type="entry name" value="P-loop containing nucleoside triphosphate hydrolases"/>
    <property type="match status" value="2"/>
</dbReference>
<organism evidence="11 13">
    <name type="scientific">Caldanaerobacter subterraneus</name>
    <dbReference type="NCBI Taxonomy" id="911092"/>
    <lineage>
        <taxon>Bacteria</taxon>
        <taxon>Bacillati</taxon>
        <taxon>Bacillota</taxon>
        <taxon>Clostridia</taxon>
        <taxon>Thermoanaerobacterales</taxon>
        <taxon>Thermoanaerobacteraceae</taxon>
        <taxon>Caldanaerobacter</taxon>
    </lineage>
</organism>
<name>A0A101E511_9THEO</name>
<dbReference type="GO" id="GO:0005524">
    <property type="term" value="F:ATP binding"/>
    <property type="evidence" value="ECO:0007669"/>
    <property type="project" value="UniProtKB-KW"/>
</dbReference>
<dbReference type="PROSITE" id="PS50893">
    <property type="entry name" value="ABC_TRANSPORTER_2"/>
    <property type="match status" value="2"/>
</dbReference>
<evidence type="ECO:0000259" key="9">
    <source>
        <dbReference type="PROSITE" id="PS50893"/>
    </source>
</evidence>
<dbReference type="Proteomes" id="UP000294886">
    <property type="component" value="Unassembled WGS sequence"/>
</dbReference>
<reference evidence="11 13" key="2">
    <citation type="submission" date="2019-03" db="EMBL/GenBank/DDBJ databases">
        <title>Genomic Encyclopedia of Type Strains, Phase IV (KMG-IV): sequencing the most valuable type-strain genomes for metagenomic binning, comparative biology and taxonomic classification.</title>
        <authorList>
            <person name="Goeker M."/>
        </authorList>
    </citation>
    <scope>NUCLEOTIDE SEQUENCE [LARGE SCALE GENOMIC DNA]</scope>
    <source>
        <strain evidence="11 13">DSM 13054</strain>
    </source>
</reference>
<keyword evidence="6 11" id="KW-0067">ATP-binding</keyword>
<evidence type="ECO:0000256" key="4">
    <source>
        <dbReference type="ARBA" id="ARBA00022737"/>
    </source>
</evidence>
<dbReference type="EMBL" id="SLWU01000016">
    <property type="protein sequence ID" value="TCO63256.1"/>
    <property type="molecule type" value="Genomic_DNA"/>
</dbReference>
<dbReference type="PROSITE" id="PS00211">
    <property type="entry name" value="ABC_TRANSPORTER_1"/>
    <property type="match status" value="2"/>
</dbReference>
<feature type="domain" description="ABC transporter" evidence="9">
    <location>
        <begin position="5"/>
        <end position="240"/>
    </location>
</feature>
<keyword evidence="3" id="KW-1003">Cell membrane</keyword>
<feature type="domain" description="ABC transporter" evidence="9">
    <location>
        <begin position="257"/>
        <end position="501"/>
    </location>
</feature>
<dbReference type="Gene3D" id="3.40.50.300">
    <property type="entry name" value="P-loop containing nucleotide triphosphate hydrolases"/>
    <property type="match status" value="2"/>
</dbReference>
<evidence type="ECO:0000256" key="3">
    <source>
        <dbReference type="ARBA" id="ARBA00022475"/>
    </source>
</evidence>
<dbReference type="SMART" id="SM00382">
    <property type="entry name" value="AAA"/>
    <property type="match status" value="1"/>
</dbReference>
<evidence type="ECO:0000256" key="2">
    <source>
        <dbReference type="ARBA" id="ARBA00022448"/>
    </source>
</evidence>
<dbReference type="InterPro" id="IPR050107">
    <property type="entry name" value="ABC_carbohydrate_import_ATPase"/>
</dbReference>
<dbReference type="PANTHER" id="PTHR43790:SF4">
    <property type="entry name" value="GUANOSINE IMPORT ATP-BINDING PROTEIN NUPO"/>
    <property type="match status" value="1"/>
</dbReference>
<dbReference type="RefSeq" id="WP_132039991.1">
    <property type="nucleotide sequence ID" value="NZ_DOLB01000157.1"/>
</dbReference>
<evidence type="ECO:0000313" key="10">
    <source>
        <dbReference type="EMBL" id="HBT50200.1"/>
    </source>
</evidence>
<proteinExistence type="predicted"/>
<evidence type="ECO:0000256" key="7">
    <source>
        <dbReference type="ARBA" id="ARBA00022967"/>
    </source>
</evidence>
<evidence type="ECO:0000256" key="1">
    <source>
        <dbReference type="ARBA" id="ARBA00004202"/>
    </source>
</evidence>
<dbReference type="InterPro" id="IPR003593">
    <property type="entry name" value="AAA+_ATPase"/>
</dbReference>
<evidence type="ECO:0000256" key="8">
    <source>
        <dbReference type="ARBA" id="ARBA00023136"/>
    </source>
</evidence>
<dbReference type="InterPro" id="IPR027417">
    <property type="entry name" value="P-loop_NTPase"/>
</dbReference>
<evidence type="ECO:0000313" key="13">
    <source>
        <dbReference type="Proteomes" id="UP000294886"/>
    </source>
</evidence>
<keyword evidence="4" id="KW-0677">Repeat</keyword>
<dbReference type="AlphaFoldDB" id="A0A101E511"/>
<comment type="caution">
    <text evidence="11">The sequence shown here is derived from an EMBL/GenBank/DDBJ whole genome shotgun (WGS) entry which is preliminary data.</text>
</comment>
<dbReference type="InterPro" id="IPR003439">
    <property type="entry name" value="ABC_transporter-like_ATP-bd"/>
</dbReference>
<keyword evidence="5" id="KW-0547">Nucleotide-binding</keyword>
<reference evidence="10 12" key="1">
    <citation type="journal article" date="2018" name="Nat. Biotechnol.">
        <title>A standardized bacterial taxonomy based on genome phylogeny substantially revises the tree of life.</title>
        <authorList>
            <person name="Parks D.H."/>
            <person name="Chuvochina M."/>
            <person name="Waite D.W."/>
            <person name="Rinke C."/>
            <person name="Skarshewski A."/>
            <person name="Chaumeil P.A."/>
            <person name="Hugenholtz P."/>
        </authorList>
    </citation>
    <scope>NUCLEOTIDE SEQUENCE [LARGE SCALE GENOMIC DNA]</scope>
    <source>
        <strain evidence="10">UBA12544</strain>
    </source>
</reference>
<evidence type="ECO:0000256" key="6">
    <source>
        <dbReference type="ARBA" id="ARBA00022840"/>
    </source>
</evidence>
<keyword evidence="8" id="KW-0472">Membrane</keyword>
<sequence>MEKAIVLKNITKRFPGIVANDNINLEINKGEIHAIVGENGAGKSTLMKILAGLYQPDEGEIYVFGKKEKINSPNRAIELGIGMVHQHFMLVGRFSVLENIILGSEKKKGITIDWENARQVIKELCDLYNFSVDIDAKVEDISVGMAQRVEILKVLYRGADILVFDEPTATLAPQEVKELFVNLRKLKEEGKTIIFISHKLDEVLEIADRVTVLRRGKVIGTVFANETTKEELARMMVGKPVLLKLDKEEVKKGDIILTVENLYLRSESGQILLEGINFNIRSGEIYGIAGVEGNGQRELAEAIMGLRAISEGEIKLVGESIKNLSIRERRSKGIAFIPEDRHKQGLVLPMKVWENVILGLHRKREFIRYPFLNVEKIQKFARGIVDKYNVMLSSINQPVEGLSGGNQQKVILGRELSQDPILVIAAQPTRGLDIGASEFVYTRLLSLREQGKAILLISADLDEVLSLSDRIGVMYKGKIVAEFKPEETTLEQIGLYMLGVYTDKDGETA</sequence>
<dbReference type="PANTHER" id="PTHR43790">
    <property type="entry name" value="CARBOHYDRATE TRANSPORT ATP-BINDING PROTEIN MG119-RELATED"/>
    <property type="match status" value="1"/>
</dbReference>
<evidence type="ECO:0000313" key="12">
    <source>
        <dbReference type="Proteomes" id="UP000264445"/>
    </source>
</evidence>
<dbReference type="CDD" id="cd03215">
    <property type="entry name" value="ABC_Carb_Monos_II"/>
    <property type="match status" value="1"/>
</dbReference>
<accession>A0A101E511</accession>
<dbReference type="Pfam" id="PF00005">
    <property type="entry name" value="ABC_tran"/>
    <property type="match status" value="2"/>
</dbReference>
<keyword evidence="7" id="KW-1278">Translocase</keyword>
<keyword evidence="2" id="KW-0813">Transport</keyword>
<dbReference type="CDD" id="cd03216">
    <property type="entry name" value="ABC_Carb_Monos_I"/>
    <property type="match status" value="1"/>
</dbReference>
<protein>
    <submittedName>
        <fullName evidence="10 11">ABC transporter ATP-binding protein</fullName>
    </submittedName>
</protein>
<evidence type="ECO:0000256" key="5">
    <source>
        <dbReference type="ARBA" id="ARBA00022741"/>
    </source>
</evidence>